<evidence type="ECO:0000256" key="1">
    <source>
        <dbReference type="ARBA" id="ARBA00000077"/>
    </source>
</evidence>
<dbReference type="EC" id="3.1.26.4" evidence="3"/>
<evidence type="ECO:0000256" key="7">
    <source>
        <dbReference type="ARBA" id="ARBA00022801"/>
    </source>
</evidence>
<dbReference type="PANTHER" id="PTHR10642:SF26">
    <property type="entry name" value="RIBONUCLEASE H1"/>
    <property type="match status" value="1"/>
</dbReference>
<keyword evidence="6" id="KW-0255">Endonuclease</keyword>
<evidence type="ECO:0000259" key="8">
    <source>
        <dbReference type="PROSITE" id="PS50879"/>
    </source>
</evidence>
<keyword evidence="4" id="KW-0540">Nuclease</keyword>
<gene>
    <name evidence="9" type="ORF">MNB_SV-13-2195</name>
</gene>
<dbReference type="GO" id="GO:0043137">
    <property type="term" value="P:DNA replication, removal of RNA primer"/>
    <property type="evidence" value="ECO:0007669"/>
    <property type="project" value="TreeGrafter"/>
</dbReference>
<dbReference type="GO" id="GO:0004523">
    <property type="term" value="F:RNA-DNA hybrid ribonuclease activity"/>
    <property type="evidence" value="ECO:0007669"/>
    <property type="project" value="UniProtKB-EC"/>
</dbReference>
<reference evidence="9" key="1">
    <citation type="submission" date="2016-10" db="EMBL/GenBank/DDBJ databases">
        <authorList>
            <person name="de Groot N.N."/>
        </authorList>
    </citation>
    <scope>NUCLEOTIDE SEQUENCE</scope>
</reference>
<dbReference type="InterPro" id="IPR050092">
    <property type="entry name" value="RNase_H"/>
</dbReference>
<dbReference type="Gene3D" id="3.30.420.10">
    <property type="entry name" value="Ribonuclease H-like superfamily/Ribonuclease H"/>
    <property type="match status" value="1"/>
</dbReference>
<comment type="similarity">
    <text evidence="2">Belongs to the RNase H family.</text>
</comment>
<evidence type="ECO:0000256" key="2">
    <source>
        <dbReference type="ARBA" id="ARBA00005300"/>
    </source>
</evidence>
<evidence type="ECO:0000256" key="6">
    <source>
        <dbReference type="ARBA" id="ARBA00022759"/>
    </source>
</evidence>
<dbReference type="InterPro" id="IPR036397">
    <property type="entry name" value="RNaseH_sf"/>
</dbReference>
<protein>
    <recommendedName>
        <fullName evidence="3">ribonuclease H</fullName>
        <ecNumber evidence="3">3.1.26.4</ecNumber>
    </recommendedName>
</protein>
<accession>A0A1W1CZS5</accession>
<evidence type="ECO:0000256" key="4">
    <source>
        <dbReference type="ARBA" id="ARBA00022722"/>
    </source>
</evidence>
<proteinExistence type="inferred from homology"/>
<sequence length="266" mass="29888">MIVTEDFLALGLHNGLLNKTQMSLLGQDFPASEGWKSLVLGRELSLADTNLFIFLRGKFPLTVQKQIVKNYESVASFHKLKKEKPQILLKVVEKNKNIENISIYCDGACKGNPGKAGSGLAVYYANKQVELWYGEYTEEGTNNTAELQALYKALLIAKEHSASEVIIYSDSRYSIDAISIWAYSWKAKGWKKKKGEIKNLALIKVMHSLYEELKSRVSIAHVKGHSGVEGNELADRMAMLAIMEESQFYKCYRYDSIDSVLSLSEG</sequence>
<organism evidence="9">
    <name type="scientific">hydrothermal vent metagenome</name>
    <dbReference type="NCBI Taxonomy" id="652676"/>
    <lineage>
        <taxon>unclassified sequences</taxon>
        <taxon>metagenomes</taxon>
        <taxon>ecological metagenomes</taxon>
    </lineage>
</organism>
<comment type="catalytic activity">
    <reaction evidence="1">
        <text>Endonucleolytic cleavage to 5'-phosphomonoester.</text>
        <dbReference type="EC" id="3.1.26.4"/>
    </reaction>
</comment>
<evidence type="ECO:0000313" key="9">
    <source>
        <dbReference type="EMBL" id="SFV71131.1"/>
    </source>
</evidence>
<dbReference type="Pfam" id="PF00075">
    <property type="entry name" value="RNase_H"/>
    <property type="match status" value="1"/>
</dbReference>
<dbReference type="GO" id="GO:0003676">
    <property type="term" value="F:nucleic acid binding"/>
    <property type="evidence" value="ECO:0007669"/>
    <property type="project" value="InterPro"/>
</dbReference>
<keyword evidence="7" id="KW-0378">Hydrolase</keyword>
<dbReference type="AlphaFoldDB" id="A0A1W1CZS5"/>
<evidence type="ECO:0000256" key="5">
    <source>
        <dbReference type="ARBA" id="ARBA00022723"/>
    </source>
</evidence>
<dbReference type="PROSITE" id="PS50879">
    <property type="entry name" value="RNASE_H_1"/>
    <property type="match status" value="1"/>
</dbReference>
<dbReference type="GO" id="GO:0046872">
    <property type="term" value="F:metal ion binding"/>
    <property type="evidence" value="ECO:0007669"/>
    <property type="project" value="UniProtKB-KW"/>
</dbReference>
<evidence type="ECO:0000256" key="3">
    <source>
        <dbReference type="ARBA" id="ARBA00012180"/>
    </source>
</evidence>
<dbReference type="PANTHER" id="PTHR10642">
    <property type="entry name" value="RIBONUCLEASE H1"/>
    <property type="match status" value="1"/>
</dbReference>
<dbReference type="InterPro" id="IPR012337">
    <property type="entry name" value="RNaseH-like_sf"/>
</dbReference>
<dbReference type="InterPro" id="IPR002156">
    <property type="entry name" value="RNaseH_domain"/>
</dbReference>
<keyword evidence="5" id="KW-0479">Metal-binding</keyword>
<feature type="domain" description="RNase H type-1" evidence="8">
    <location>
        <begin position="97"/>
        <end position="243"/>
    </location>
</feature>
<dbReference type="SUPFAM" id="SSF53098">
    <property type="entry name" value="Ribonuclease H-like"/>
    <property type="match status" value="1"/>
</dbReference>
<dbReference type="EMBL" id="FPHM01000206">
    <property type="protein sequence ID" value="SFV71131.1"/>
    <property type="molecule type" value="Genomic_DNA"/>
</dbReference>
<name>A0A1W1CZS5_9ZZZZ</name>